<evidence type="ECO:0000259" key="6">
    <source>
        <dbReference type="PROSITE" id="PS50977"/>
    </source>
</evidence>
<dbReference type="InterPro" id="IPR050109">
    <property type="entry name" value="HTH-type_TetR-like_transc_reg"/>
</dbReference>
<proteinExistence type="predicted"/>
<feature type="DNA-binding region" description="H-T-H motif" evidence="4">
    <location>
        <begin position="55"/>
        <end position="74"/>
    </location>
</feature>
<dbReference type="PANTHER" id="PTHR30055:SF234">
    <property type="entry name" value="HTH-TYPE TRANSCRIPTIONAL REGULATOR BETI"/>
    <property type="match status" value="1"/>
</dbReference>
<dbReference type="GO" id="GO:0000976">
    <property type="term" value="F:transcription cis-regulatory region binding"/>
    <property type="evidence" value="ECO:0007669"/>
    <property type="project" value="TreeGrafter"/>
</dbReference>
<dbReference type="SUPFAM" id="SSF48498">
    <property type="entry name" value="Tetracyclin repressor-like, C-terminal domain"/>
    <property type="match status" value="1"/>
</dbReference>
<evidence type="ECO:0000256" key="5">
    <source>
        <dbReference type="SAM" id="MobiDB-lite"/>
    </source>
</evidence>
<keyword evidence="3" id="KW-0804">Transcription</keyword>
<feature type="region of interest" description="Disordered" evidence="5">
    <location>
        <begin position="1"/>
        <end position="23"/>
    </location>
</feature>
<dbReference type="PANTHER" id="PTHR30055">
    <property type="entry name" value="HTH-TYPE TRANSCRIPTIONAL REGULATOR RUTR"/>
    <property type="match status" value="1"/>
</dbReference>
<protein>
    <submittedName>
        <fullName evidence="7">Transcriptional regulator, AcrR family</fullName>
    </submittedName>
</protein>
<dbReference type="Pfam" id="PF00440">
    <property type="entry name" value="TetR_N"/>
    <property type="match status" value="1"/>
</dbReference>
<dbReference type="EMBL" id="CADCVM010000493">
    <property type="protein sequence ID" value="CAA9532435.1"/>
    <property type="molecule type" value="Genomic_DNA"/>
</dbReference>
<feature type="domain" description="HTH tetR-type" evidence="6">
    <location>
        <begin position="32"/>
        <end position="92"/>
    </location>
</feature>
<organism evidence="7">
    <name type="scientific">uncultured Rubrobacteraceae bacterium</name>
    <dbReference type="NCBI Taxonomy" id="349277"/>
    <lineage>
        <taxon>Bacteria</taxon>
        <taxon>Bacillati</taxon>
        <taxon>Actinomycetota</taxon>
        <taxon>Rubrobacteria</taxon>
        <taxon>Rubrobacterales</taxon>
        <taxon>Rubrobacteraceae</taxon>
        <taxon>environmental samples</taxon>
    </lineage>
</organism>
<evidence type="ECO:0000256" key="2">
    <source>
        <dbReference type="ARBA" id="ARBA00023125"/>
    </source>
</evidence>
<evidence type="ECO:0000256" key="3">
    <source>
        <dbReference type="ARBA" id="ARBA00023163"/>
    </source>
</evidence>
<dbReference type="InterPro" id="IPR001647">
    <property type="entry name" value="HTH_TetR"/>
</dbReference>
<evidence type="ECO:0000256" key="4">
    <source>
        <dbReference type="PROSITE-ProRule" id="PRU00335"/>
    </source>
</evidence>
<dbReference type="InterPro" id="IPR036271">
    <property type="entry name" value="Tet_transcr_reg_TetR-rel_C_sf"/>
</dbReference>
<evidence type="ECO:0000313" key="7">
    <source>
        <dbReference type="EMBL" id="CAA9532435.1"/>
    </source>
</evidence>
<dbReference type="GO" id="GO:0003700">
    <property type="term" value="F:DNA-binding transcription factor activity"/>
    <property type="evidence" value="ECO:0007669"/>
    <property type="project" value="TreeGrafter"/>
</dbReference>
<gene>
    <name evidence="7" type="ORF">AVDCRST_MAG05-4552</name>
</gene>
<evidence type="ECO:0000256" key="1">
    <source>
        <dbReference type="ARBA" id="ARBA00023015"/>
    </source>
</evidence>
<dbReference type="Gene3D" id="1.10.357.10">
    <property type="entry name" value="Tetracycline Repressor, domain 2"/>
    <property type="match status" value="1"/>
</dbReference>
<keyword evidence="1" id="KW-0805">Transcription regulation</keyword>
<dbReference type="AlphaFoldDB" id="A0A6J4TUN2"/>
<dbReference type="InterPro" id="IPR009057">
    <property type="entry name" value="Homeodomain-like_sf"/>
</dbReference>
<name>A0A6J4TUN2_9ACTN</name>
<dbReference type="SUPFAM" id="SSF46689">
    <property type="entry name" value="Homeodomain-like"/>
    <property type="match status" value="1"/>
</dbReference>
<dbReference type="PRINTS" id="PR00455">
    <property type="entry name" value="HTHTETR"/>
</dbReference>
<keyword evidence="2 4" id="KW-0238">DNA-binding</keyword>
<sequence length="220" mass="23954">MVSDDCPFDKEGDEMAEGAAGTEARRMRSDAVENRARILEAAREAFAEGGVDGTSMHRIGRAAGVGQGTLYRHFEHKGALCSALLAEEIEGFVGEMRRRTEGRGPALGRLKWFLGWVARFNEENGPLLGAIRAASSGGRRVELYGNPFYERLKDTVVELLDEAVGGGEIPADLDVYCLADTLLAALNIDLYLYQRHQLGMGRERIVGGLRSLLNGLRVSG</sequence>
<accession>A0A6J4TUN2</accession>
<dbReference type="PROSITE" id="PS50977">
    <property type="entry name" value="HTH_TETR_2"/>
    <property type="match status" value="1"/>
</dbReference>
<reference evidence="7" key="1">
    <citation type="submission" date="2020-02" db="EMBL/GenBank/DDBJ databases">
        <authorList>
            <person name="Meier V. D."/>
        </authorList>
    </citation>
    <scope>NUCLEOTIDE SEQUENCE</scope>
    <source>
        <strain evidence="7">AVDCRST_MAG05</strain>
    </source>
</reference>